<dbReference type="InterPro" id="IPR051784">
    <property type="entry name" value="Nod_factor_ABC_transporter"/>
</dbReference>
<dbReference type="GO" id="GO:0046677">
    <property type="term" value="P:response to antibiotic"/>
    <property type="evidence" value="ECO:0007669"/>
    <property type="project" value="UniProtKB-KW"/>
</dbReference>
<comment type="caution">
    <text evidence="8">The sequence shown here is derived from an EMBL/GenBank/DDBJ whole genome shotgun (WGS) entry which is preliminary data.</text>
</comment>
<evidence type="ECO:0000313" key="8">
    <source>
        <dbReference type="EMBL" id="OLR89886.1"/>
    </source>
</evidence>
<sequence>MTRPVALPSPLRIGLARGVAELRMFFRAKEAVLFTFCLPALVLLLLGGIGGGGAGPEPYSHVLAASTVAYGVLSTAFLSVGVGITADREDGTLKRLRGTPVPAGAYFAGKVVLVAVSSLAEVALVLLVAVVAFDLPLPADPGRWLTFAWVFALSVLACSLLGIAASSLVRSSRAAAAVLNVPVLALQFTSGVFVRTSALPSVMTQVAALFPVRWMAQGFRSVFLPDTMAAQEVAGSWEHGTVALVLLCWCAVGAALCAVVFRWTDRR</sequence>
<feature type="transmembrane region" description="Helical" evidence="6">
    <location>
        <begin position="62"/>
        <end position="86"/>
    </location>
</feature>
<gene>
    <name evidence="8" type="ORF">BJP25_02455</name>
</gene>
<feature type="transmembrane region" description="Helical" evidence="6">
    <location>
        <begin position="144"/>
        <end position="163"/>
    </location>
</feature>
<dbReference type="AlphaFoldDB" id="A0A1Q9LD04"/>
<keyword evidence="2 6" id="KW-0812">Transmembrane</keyword>
<comment type="subcellular location">
    <subcellularLocation>
        <location evidence="6">Cell membrane</location>
        <topology evidence="6">Multi-pass membrane protein</topology>
    </subcellularLocation>
    <subcellularLocation>
        <location evidence="1">Membrane</location>
        <topology evidence="1">Multi-pass membrane protein</topology>
    </subcellularLocation>
</comment>
<feature type="transmembrane region" description="Helical" evidence="6">
    <location>
        <begin position="175"/>
        <end position="194"/>
    </location>
</feature>
<evidence type="ECO:0000256" key="5">
    <source>
        <dbReference type="ARBA" id="ARBA00023251"/>
    </source>
</evidence>
<keyword evidence="4 6" id="KW-0472">Membrane</keyword>
<dbReference type="InterPro" id="IPR013525">
    <property type="entry name" value="ABC2_TM"/>
</dbReference>
<evidence type="ECO:0000256" key="2">
    <source>
        <dbReference type="ARBA" id="ARBA00022692"/>
    </source>
</evidence>
<feature type="domain" description="ABC transmembrane type-2" evidence="7">
    <location>
        <begin position="26"/>
        <end position="264"/>
    </location>
</feature>
<name>A0A1Q9LD04_9PSEU</name>
<protein>
    <recommendedName>
        <fullName evidence="6">Transport permease protein</fullName>
    </recommendedName>
</protein>
<dbReference type="PANTHER" id="PTHR43229">
    <property type="entry name" value="NODULATION PROTEIN J"/>
    <property type="match status" value="1"/>
</dbReference>
<feature type="transmembrane region" description="Helical" evidence="6">
    <location>
        <begin position="107"/>
        <end position="132"/>
    </location>
</feature>
<evidence type="ECO:0000256" key="3">
    <source>
        <dbReference type="ARBA" id="ARBA00022989"/>
    </source>
</evidence>
<keyword evidence="9" id="KW-1185">Reference proteome</keyword>
<dbReference type="STRING" id="1193682.BJP25_02455"/>
<dbReference type="InterPro" id="IPR047817">
    <property type="entry name" value="ABC2_TM_bact-type"/>
</dbReference>
<dbReference type="PIRSF" id="PIRSF006648">
    <property type="entry name" value="DrrB"/>
    <property type="match status" value="1"/>
</dbReference>
<dbReference type="GO" id="GO:0043190">
    <property type="term" value="C:ATP-binding cassette (ABC) transporter complex"/>
    <property type="evidence" value="ECO:0007669"/>
    <property type="project" value="InterPro"/>
</dbReference>
<evidence type="ECO:0000259" key="7">
    <source>
        <dbReference type="PROSITE" id="PS51012"/>
    </source>
</evidence>
<evidence type="ECO:0000256" key="6">
    <source>
        <dbReference type="RuleBase" id="RU361157"/>
    </source>
</evidence>
<dbReference type="Proteomes" id="UP000186040">
    <property type="component" value="Unassembled WGS sequence"/>
</dbReference>
<dbReference type="EMBL" id="MKQR01000028">
    <property type="protein sequence ID" value="OLR89886.1"/>
    <property type="molecule type" value="Genomic_DNA"/>
</dbReference>
<proteinExistence type="inferred from homology"/>
<evidence type="ECO:0000313" key="9">
    <source>
        <dbReference type="Proteomes" id="UP000186040"/>
    </source>
</evidence>
<keyword evidence="6" id="KW-1003">Cell membrane</keyword>
<accession>A0A1Q9LD04</accession>
<feature type="transmembrane region" description="Helical" evidence="6">
    <location>
        <begin position="31"/>
        <end position="50"/>
    </location>
</feature>
<keyword evidence="3 6" id="KW-1133">Transmembrane helix</keyword>
<keyword evidence="5" id="KW-0046">Antibiotic resistance</keyword>
<keyword evidence="6" id="KW-0813">Transport</keyword>
<dbReference type="RefSeq" id="WP_075978093.1">
    <property type="nucleotide sequence ID" value="NZ_MKQR01000028.1"/>
</dbReference>
<organism evidence="8 9">
    <name type="scientific">Actinokineospora bangkokensis</name>
    <dbReference type="NCBI Taxonomy" id="1193682"/>
    <lineage>
        <taxon>Bacteria</taxon>
        <taxon>Bacillati</taxon>
        <taxon>Actinomycetota</taxon>
        <taxon>Actinomycetes</taxon>
        <taxon>Pseudonocardiales</taxon>
        <taxon>Pseudonocardiaceae</taxon>
        <taxon>Actinokineospora</taxon>
    </lineage>
</organism>
<dbReference type="PROSITE" id="PS51012">
    <property type="entry name" value="ABC_TM2"/>
    <property type="match status" value="1"/>
</dbReference>
<reference evidence="8 9" key="1">
    <citation type="submission" date="2016-10" db="EMBL/GenBank/DDBJ databases">
        <title>The Draft Genome Sequence of Actinokineospora bangkokensis 44EHWT reveals the biosynthetic pathway of antifungal compounds Thailandins with unusual extender unit butylmalonyl-CoA.</title>
        <authorList>
            <person name="Greule A."/>
            <person name="Intra B."/>
            <person name="Flemming S."/>
            <person name="Rommel M.G."/>
            <person name="Panbangred W."/>
            <person name="Bechthold A."/>
        </authorList>
    </citation>
    <scope>NUCLEOTIDE SEQUENCE [LARGE SCALE GENOMIC DNA]</scope>
    <source>
        <strain evidence="8 9">44EHW</strain>
    </source>
</reference>
<dbReference type="PANTHER" id="PTHR43229:SF2">
    <property type="entry name" value="NODULATION PROTEIN J"/>
    <property type="match status" value="1"/>
</dbReference>
<feature type="transmembrane region" description="Helical" evidence="6">
    <location>
        <begin position="242"/>
        <end position="261"/>
    </location>
</feature>
<evidence type="ECO:0000256" key="4">
    <source>
        <dbReference type="ARBA" id="ARBA00023136"/>
    </source>
</evidence>
<dbReference type="GO" id="GO:0140359">
    <property type="term" value="F:ABC-type transporter activity"/>
    <property type="evidence" value="ECO:0007669"/>
    <property type="project" value="InterPro"/>
</dbReference>
<comment type="similarity">
    <text evidence="6">Belongs to the ABC-2 integral membrane protein family.</text>
</comment>
<dbReference type="InterPro" id="IPR000412">
    <property type="entry name" value="ABC_2_transport"/>
</dbReference>
<evidence type="ECO:0000256" key="1">
    <source>
        <dbReference type="ARBA" id="ARBA00004141"/>
    </source>
</evidence>
<dbReference type="Pfam" id="PF01061">
    <property type="entry name" value="ABC2_membrane"/>
    <property type="match status" value="1"/>
</dbReference>